<dbReference type="AlphaFoldDB" id="A0AAJ4A3F6"/>
<dbReference type="GO" id="GO:0043164">
    <property type="term" value="P:Gram-negative-bacterium-type cell wall biogenesis"/>
    <property type="evidence" value="ECO:0007669"/>
    <property type="project" value="TreeGrafter"/>
</dbReference>
<protein>
    <recommendedName>
        <fullName evidence="2">DUF218 domain-containing protein</fullName>
    </recommendedName>
</protein>
<accession>A0AAJ4A3F6</accession>
<evidence type="ECO:0000256" key="1">
    <source>
        <dbReference type="SAM" id="Phobius"/>
    </source>
</evidence>
<dbReference type="Gene3D" id="3.40.50.620">
    <property type="entry name" value="HUPs"/>
    <property type="match status" value="1"/>
</dbReference>
<organism evidence="3 4">
    <name type="scientific">Sulfurimonas xiamenensis</name>
    <dbReference type="NCBI Taxonomy" id="2590021"/>
    <lineage>
        <taxon>Bacteria</taxon>
        <taxon>Pseudomonadati</taxon>
        <taxon>Campylobacterota</taxon>
        <taxon>Epsilonproteobacteria</taxon>
        <taxon>Campylobacterales</taxon>
        <taxon>Sulfurimonadaceae</taxon>
        <taxon>Sulfurimonas</taxon>
    </lineage>
</organism>
<keyword evidence="1" id="KW-1133">Transmembrane helix</keyword>
<dbReference type="CDD" id="cd06259">
    <property type="entry name" value="YdcF-like"/>
    <property type="match status" value="1"/>
</dbReference>
<dbReference type="PANTHER" id="PTHR30336:SF4">
    <property type="entry name" value="ENVELOPE BIOGENESIS FACTOR ELYC"/>
    <property type="match status" value="1"/>
</dbReference>
<keyword evidence="1" id="KW-0812">Transmembrane</keyword>
<reference evidence="4" key="1">
    <citation type="submission" date="2019-06" db="EMBL/GenBank/DDBJ databases">
        <title>Sulfurimonas gotlandica sp. nov., a chemoautotrophic and psychrotolerant epsilonproteobacterium isolated from a pelagic redoxcline, and an emended description of the genus Sulfurimonas.</title>
        <authorList>
            <person name="Wang S."/>
            <person name="Jiang L."/>
            <person name="Shao Z."/>
        </authorList>
    </citation>
    <scope>NUCLEOTIDE SEQUENCE [LARGE SCALE GENOMIC DNA]</scope>
    <source>
        <strain evidence="4">1-1N</strain>
    </source>
</reference>
<name>A0AAJ4A3F6_9BACT</name>
<evidence type="ECO:0000313" key="3">
    <source>
        <dbReference type="EMBL" id="QFR43170.1"/>
    </source>
</evidence>
<dbReference type="KEGG" id="suln:FJR47_04325"/>
<dbReference type="GO" id="GO:0005886">
    <property type="term" value="C:plasma membrane"/>
    <property type="evidence" value="ECO:0007669"/>
    <property type="project" value="TreeGrafter"/>
</dbReference>
<keyword evidence="4" id="KW-1185">Reference proteome</keyword>
<dbReference type="InterPro" id="IPR051599">
    <property type="entry name" value="Cell_Envelope_Assoc"/>
</dbReference>
<sequence length="248" mass="27998">MELEFFLKKFVTFFVEPLGMVLSLFVIGIYFVFTNKINFAKLFLGLSFGLLLLFSYQPFSNFLVKNLENQYLKYDYKQQVKYIHVLGSSHNTDNSQPISSNIGDSGTKRILEGVIIHFRTPGSKLIFTGFKGETEISNAEMNAKLAIALGVKEENIIINSKPKDTQEEAVFVKSIVGNEAFVLVTSATHMPRSIKLFKTLGLNPVAAPTDFHKDESAKFFTAPRIIALENSKMATHEYIGIFWSMLKK</sequence>
<feature type="transmembrane region" description="Helical" evidence="1">
    <location>
        <begin position="39"/>
        <end position="56"/>
    </location>
</feature>
<evidence type="ECO:0000313" key="4">
    <source>
        <dbReference type="Proteomes" id="UP000326061"/>
    </source>
</evidence>
<dbReference type="PANTHER" id="PTHR30336">
    <property type="entry name" value="INNER MEMBRANE PROTEIN, PROBABLE PERMEASE"/>
    <property type="match status" value="1"/>
</dbReference>
<dbReference type="GO" id="GO:0000270">
    <property type="term" value="P:peptidoglycan metabolic process"/>
    <property type="evidence" value="ECO:0007669"/>
    <property type="project" value="TreeGrafter"/>
</dbReference>
<dbReference type="RefSeq" id="WP_152299233.1">
    <property type="nucleotide sequence ID" value="NZ_CP041166.1"/>
</dbReference>
<dbReference type="Pfam" id="PF02698">
    <property type="entry name" value="DUF218"/>
    <property type="match status" value="1"/>
</dbReference>
<proteinExistence type="predicted"/>
<gene>
    <name evidence="3" type="ORF">FJR47_04325</name>
</gene>
<dbReference type="Proteomes" id="UP000326061">
    <property type="component" value="Chromosome"/>
</dbReference>
<feature type="transmembrane region" description="Helical" evidence="1">
    <location>
        <begin position="12"/>
        <end position="33"/>
    </location>
</feature>
<dbReference type="InterPro" id="IPR014729">
    <property type="entry name" value="Rossmann-like_a/b/a_fold"/>
</dbReference>
<evidence type="ECO:0000259" key="2">
    <source>
        <dbReference type="Pfam" id="PF02698"/>
    </source>
</evidence>
<feature type="domain" description="DUF218" evidence="2">
    <location>
        <begin position="82"/>
        <end position="240"/>
    </location>
</feature>
<dbReference type="EMBL" id="CP041166">
    <property type="protein sequence ID" value="QFR43170.1"/>
    <property type="molecule type" value="Genomic_DNA"/>
</dbReference>
<keyword evidence="1" id="KW-0472">Membrane</keyword>
<dbReference type="InterPro" id="IPR003848">
    <property type="entry name" value="DUF218"/>
</dbReference>